<proteinExistence type="predicted"/>
<dbReference type="EMBL" id="AP017313">
    <property type="protein sequence ID" value="BAU54904.1"/>
    <property type="molecule type" value="Genomic_DNA"/>
</dbReference>
<dbReference type="Gene3D" id="2.20.110.10">
    <property type="entry name" value="Histone H3 K4-specific methyltransferase SET7/9 N-terminal domain"/>
    <property type="match status" value="1"/>
</dbReference>
<dbReference type="OrthoDB" id="703600at2"/>
<dbReference type="Proteomes" id="UP000218263">
    <property type="component" value="Chromosome"/>
</dbReference>
<dbReference type="KEGG" id="mgot:MgSA37_03083"/>
<sequence length="155" mass="17947">MRKLFILLLFLFSGHLYAQKLPDYGLYRARLTDSGKTIEAEYNPIDHLPSIKSNLFYYWYNASRVHSTQGGYSGQLLNGLYTEYYPNRNLKEQGVFKKGLKDGLWKSWNKDGTLKQATNWHKGIEVTGGKVPVWRRLNIFKKSQCPGDTIPKNKP</sequence>
<accession>A0A0X8X387</accession>
<organism evidence="1 2">
    <name type="scientific">Mucilaginibacter gotjawali</name>
    <dbReference type="NCBI Taxonomy" id="1550579"/>
    <lineage>
        <taxon>Bacteria</taxon>
        <taxon>Pseudomonadati</taxon>
        <taxon>Bacteroidota</taxon>
        <taxon>Sphingobacteriia</taxon>
        <taxon>Sphingobacteriales</taxon>
        <taxon>Sphingobacteriaceae</taxon>
        <taxon>Mucilaginibacter</taxon>
    </lineage>
</organism>
<protein>
    <submittedName>
        <fullName evidence="1">Uncharacterized protein</fullName>
    </submittedName>
</protein>
<keyword evidence="2" id="KW-1185">Reference proteome</keyword>
<evidence type="ECO:0000313" key="1">
    <source>
        <dbReference type="EMBL" id="BAU54904.1"/>
    </source>
</evidence>
<evidence type="ECO:0000313" key="2">
    <source>
        <dbReference type="Proteomes" id="UP000218263"/>
    </source>
</evidence>
<gene>
    <name evidence="1" type="ORF">MgSA37_03083</name>
</gene>
<name>A0A0X8X387_9SPHI</name>
<dbReference type="SUPFAM" id="SSF82185">
    <property type="entry name" value="Histone H3 K4-specific methyltransferase SET7/9 N-terminal domain"/>
    <property type="match status" value="1"/>
</dbReference>
<dbReference type="AlphaFoldDB" id="A0A0X8X387"/>
<dbReference type="RefSeq" id="WP_096353022.1">
    <property type="nucleotide sequence ID" value="NZ_AP017313.1"/>
</dbReference>
<reference evidence="1 2" key="1">
    <citation type="submission" date="2015-12" db="EMBL/GenBank/DDBJ databases">
        <title>Genome sequence of Mucilaginibacter gotjawali.</title>
        <authorList>
            <person name="Lee J.S."/>
            <person name="Lee K.C."/>
            <person name="Kim K.K."/>
            <person name="Lee B.W."/>
        </authorList>
    </citation>
    <scope>NUCLEOTIDE SEQUENCE [LARGE SCALE GENOMIC DNA]</scope>
    <source>
        <strain evidence="1 2">SA3-7</strain>
    </source>
</reference>